<dbReference type="InterPro" id="IPR001304">
    <property type="entry name" value="C-type_lectin-like"/>
</dbReference>
<reference evidence="7" key="2">
    <citation type="submission" date="2020-11" db="EMBL/GenBank/DDBJ databases">
        <authorList>
            <person name="McCartney M.A."/>
            <person name="Auch B."/>
            <person name="Kono T."/>
            <person name="Mallez S."/>
            <person name="Becker A."/>
            <person name="Gohl D.M."/>
            <person name="Silverstein K.A.T."/>
            <person name="Koren S."/>
            <person name="Bechman K.B."/>
            <person name="Herman A."/>
            <person name="Abrahante J.E."/>
            <person name="Garbe J."/>
        </authorList>
    </citation>
    <scope>NUCLEOTIDE SEQUENCE</scope>
    <source>
        <strain evidence="7">Duluth1</strain>
        <tissue evidence="7">Whole animal</tissue>
    </source>
</reference>
<evidence type="ECO:0008006" key="9">
    <source>
        <dbReference type="Google" id="ProtNLM"/>
    </source>
</evidence>
<keyword evidence="8" id="KW-1185">Reference proteome</keyword>
<dbReference type="PROSITE" id="PS50041">
    <property type="entry name" value="C_TYPE_LECTIN_2"/>
    <property type="match status" value="1"/>
</dbReference>
<keyword evidence="4" id="KW-1133">Transmembrane helix</keyword>
<dbReference type="InterPro" id="IPR016186">
    <property type="entry name" value="C-type_lectin-like/link_sf"/>
</dbReference>
<dbReference type="InterPro" id="IPR035976">
    <property type="entry name" value="Sushi/SCR/CCP_sf"/>
</dbReference>
<evidence type="ECO:0000256" key="1">
    <source>
        <dbReference type="ARBA" id="ARBA00022729"/>
    </source>
</evidence>
<dbReference type="Gene3D" id="2.10.70.10">
    <property type="entry name" value="Complement Module, domain 1"/>
    <property type="match status" value="1"/>
</dbReference>
<reference evidence="7" key="1">
    <citation type="journal article" date="2019" name="bioRxiv">
        <title>The Genome of the Zebra Mussel, Dreissena polymorpha: A Resource for Invasive Species Research.</title>
        <authorList>
            <person name="McCartney M.A."/>
            <person name="Auch B."/>
            <person name="Kono T."/>
            <person name="Mallez S."/>
            <person name="Zhang Y."/>
            <person name="Obille A."/>
            <person name="Becker A."/>
            <person name="Abrahante J.E."/>
            <person name="Garbe J."/>
            <person name="Badalamenti J.P."/>
            <person name="Herman A."/>
            <person name="Mangelson H."/>
            <person name="Liachko I."/>
            <person name="Sullivan S."/>
            <person name="Sone E.D."/>
            <person name="Koren S."/>
            <person name="Silverstein K.A.T."/>
            <person name="Beckman K.B."/>
            <person name="Gohl D.M."/>
        </authorList>
    </citation>
    <scope>NUCLEOTIDE SEQUENCE</scope>
    <source>
        <strain evidence="7">Duluth1</strain>
        <tissue evidence="7">Whole animal</tissue>
    </source>
</reference>
<keyword evidence="4" id="KW-0472">Membrane</keyword>
<dbReference type="SMART" id="SM00032">
    <property type="entry name" value="CCP"/>
    <property type="match status" value="1"/>
</dbReference>
<name>A0A9D4KDJ0_DREPO</name>
<evidence type="ECO:0000313" key="8">
    <source>
        <dbReference type="Proteomes" id="UP000828390"/>
    </source>
</evidence>
<dbReference type="EMBL" id="JAIWYP010000004">
    <property type="protein sequence ID" value="KAH3837439.1"/>
    <property type="molecule type" value="Genomic_DNA"/>
</dbReference>
<feature type="domain" description="C-type lectin" evidence="5">
    <location>
        <begin position="13"/>
        <end position="79"/>
    </location>
</feature>
<feature type="domain" description="Sushi" evidence="6">
    <location>
        <begin position="82"/>
        <end position="143"/>
    </location>
</feature>
<dbReference type="CDD" id="cd00037">
    <property type="entry name" value="CLECT"/>
    <property type="match status" value="1"/>
</dbReference>
<feature type="transmembrane region" description="Helical" evidence="4">
    <location>
        <begin position="214"/>
        <end position="236"/>
    </location>
</feature>
<dbReference type="Gene3D" id="3.10.100.10">
    <property type="entry name" value="Mannose-Binding Protein A, subunit A"/>
    <property type="match status" value="1"/>
</dbReference>
<evidence type="ECO:0000256" key="3">
    <source>
        <dbReference type="PROSITE-ProRule" id="PRU00302"/>
    </source>
</evidence>
<dbReference type="InterPro" id="IPR000436">
    <property type="entry name" value="Sushi_SCR_CCP_dom"/>
</dbReference>
<keyword evidence="3" id="KW-0768">Sushi</keyword>
<comment type="caution">
    <text evidence="7">The sequence shown here is derived from an EMBL/GenBank/DDBJ whole genome shotgun (WGS) entry which is preliminary data.</text>
</comment>
<dbReference type="Pfam" id="PF00084">
    <property type="entry name" value="Sushi"/>
    <property type="match status" value="1"/>
</dbReference>
<protein>
    <recommendedName>
        <fullName evidence="9">Sushi domain-containing protein</fullName>
    </recommendedName>
</protein>
<keyword evidence="1" id="KW-0732">Signal</keyword>
<evidence type="ECO:0000256" key="4">
    <source>
        <dbReference type="SAM" id="Phobius"/>
    </source>
</evidence>
<keyword evidence="4" id="KW-0812">Transmembrane</keyword>
<dbReference type="SUPFAM" id="SSF56436">
    <property type="entry name" value="C-type lectin-like"/>
    <property type="match status" value="1"/>
</dbReference>
<evidence type="ECO:0000259" key="5">
    <source>
        <dbReference type="PROSITE" id="PS50041"/>
    </source>
</evidence>
<comment type="caution">
    <text evidence="3">Lacks conserved residue(s) required for the propagation of feature annotation.</text>
</comment>
<dbReference type="InterPro" id="IPR016187">
    <property type="entry name" value="CTDL_fold"/>
</dbReference>
<dbReference type="Proteomes" id="UP000828390">
    <property type="component" value="Unassembled WGS sequence"/>
</dbReference>
<accession>A0A9D4KDJ0</accession>
<sequence>MMQNGPSPNIPDFWIGCFWFEFENGYQAYWKTDDQEYPLTWVQWNSGEPDGIGQQTCTRLTQFKFRTIYCDYEYGILCEKHDTCPNLANGSLFTVSLSNGQELGSIAEYTCLPGYHTNGELTRSCQMNGSVLSWSGKEVECTLGVDEPISTAAVPGASRARPLFLMPCLCYPNKTFAGMTEEAIIALLVRDTAIRTNETTAAIFKKKCREDSRFSSKVIGLVSSSVIISMLLLVVLSDCCKLRQDWLRIHG</sequence>
<dbReference type="AlphaFoldDB" id="A0A9D4KDJ0"/>
<gene>
    <name evidence="7" type="ORF">DPMN_110828</name>
</gene>
<proteinExistence type="predicted"/>
<evidence type="ECO:0000256" key="2">
    <source>
        <dbReference type="ARBA" id="ARBA00023157"/>
    </source>
</evidence>
<evidence type="ECO:0000313" key="7">
    <source>
        <dbReference type="EMBL" id="KAH3837439.1"/>
    </source>
</evidence>
<organism evidence="7 8">
    <name type="scientific">Dreissena polymorpha</name>
    <name type="common">Zebra mussel</name>
    <name type="synonym">Mytilus polymorpha</name>
    <dbReference type="NCBI Taxonomy" id="45954"/>
    <lineage>
        <taxon>Eukaryota</taxon>
        <taxon>Metazoa</taxon>
        <taxon>Spiralia</taxon>
        <taxon>Lophotrochozoa</taxon>
        <taxon>Mollusca</taxon>
        <taxon>Bivalvia</taxon>
        <taxon>Autobranchia</taxon>
        <taxon>Heteroconchia</taxon>
        <taxon>Euheterodonta</taxon>
        <taxon>Imparidentia</taxon>
        <taxon>Neoheterodontei</taxon>
        <taxon>Myida</taxon>
        <taxon>Dreissenoidea</taxon>
        <taxon>Dreissenidae</taxon>
        <taxon>Dreissena</taxon>
    </lineage>
</organism>
<evidence type="ECO:0000259" key="6">
    <source>
        <dbReference type="PROSITE" id="PS50923"/>
    </source>
</evidence>
<dbReference type="OrthoDB" id="6142109at2759"/>
<dbReference type="SUPFAM" id="SSF57535">
    <property type="entry name" value="Complement control module/SCR domain"/>
    <property type="match status" value="1"/>
</dbReference>
<dbReference type="PROSITE" id="PS50923">
    <property type="entry name" value="SUSHI"/>
    <property type="match status" value="1"/>
</dbReference>
<dbReference type="CDD" id="cd00033">
    <property type="entry name" value="CCP"/>
    <property type="match status" value="1"/>
</dbReference>
<keyword evidence="2" id="KW-1015">Disulfide bond</keyword>